<keyword evidence="4" id="KW-1185">Reference proteome</keyword>
<dbReference type="PANTHER" id="PTHR38588">
    <property type="entry name" value="BLL0334 PROTEIN"/>
    <property type="match status" value="1"/>
</dbReference>
<evidence type="ECO:0000256" key="2">
    <source>
        <dbReference type="SAM" id="Phobius"/>
    </source>
</evidence>
<gene>
    <name evidence="3" type="ORF">FKG95_25950</name>
</gene>
<name>A0A545T5R3_9PROT</name>
<dbReference type="InterPro" id="IPR010419">
    <property type="entry name" value="CO_DH_gsu"/>
</dbReference>
<dbReference type="CDD" id="cd05018">
    <property type="entry name" value="CoxG"/>
    <property type="match status" value="1"/>
</dbReference>
<feature type="region of interest" description="Disordered" evidence="1">
    <location>
        <begin position="151"/>
        <end position="203"/>
    </location>
</feature>
<proteinExistence type="predicted"/>
<keyword evidence="2" id="KW-0472">Membrane</keyword>
<dbReference type="Proteomes" id="UP000315252">
    <property type="component" value="Unassembled WGS sequence"/>
</dbReference>
<feature type="transmembrane region" description="Helical" evidence="2">
    <location>
        <begin position="208"/>
        <end position="226"/>
    </location>
</feature>
<evidence type="ECO:0000313" key="4">
    <source>
        <dbReference type="Proteomes" id="UP000315252"/>
    </source>
</evidence>
<feature type="compositionally biased region" description="Low complexity" evidence="1">
    <location>
        <begin position="154"/>
        <end position="189"/>
    </location>
</feature>
<dbReference type="AlphaFoldDB" id="A0A545T5R3"/>
<keyword evidence="2" id="KW-0812">Transmembrane</keyword>
<reference evidence="3 4" key="1">
    <citation type="submission" date="2019-06" db="EMBL/GenBank/DDBJ databases">
        <title>Whole genome sequence for Rhodospirillaceae sp. R148.</title>
        <authorList>
            <person name="Wang G."/>
        </authorList>
    </citation>
    <scope>NUCLEOTIDE SEQUENCE [LARGE SCALE GENOMIC DNA]</scope>
    <source>
        <strain evidence="3 4">R148</strain>
    </source>
</reference>
<organism evidence="3 4">
    <name type="scientific">Denitrobaculum tricleocarpae</name>
    <dbReference type="NCBI Taxonomy" id="2591009"/>
    <lineage>
        <taxon>Bacteria</taxon>
        <taxon>Pseudomonadati</taxon>
        <taxon>Pseudomonadota</taxon>
        <taxon>Alphaproteobacteria</taxon>
        <taxon>Rhodospirillales</taxon>
        <taxon>Rhodospirillaceae</taxon>
        <taxon>Denitrobaculum</taxon>
    </lineage>
</organism>
<comment type="caution">
    <text evidence="3">The sequence shown here is derived from an EMBL/GenBank/DDBJ whole genome shotgun (WGS) entry which is preliminary data.</text>
</comment>
<accession>A0A545T5R3</accession>
<dbReference type="InterPro" id="IPR023393">
    <property type="entry name" value="START-like_dom_sf"/>
</dbReference>
<dbReference type="Pfam" id="PF06240">
    <property type="entry name" value="COXG"/>
    <property type="match status" value="1"/>
</dbReference>
<dbReference type="SUPFAM" id="SSF55961">
    <property type="entry name" value="Bet v1-like"/>
    <property type="match status" value="1"/>
</dbReference>
<dbReference type="Gene3D" id="3.30.530.20">
    <property type="match status" value="1"/>
</dbReference>
<evidence type="ECO:0000313" key="3">
    <source>
        <dbReference type="EMBL" id="TQV72515.1"/>
    </source>
</evidence>
<protein>
    <submittedName>
        <fullName evidence="3">Carbon monoxide dehydrogenase subunit G</fullName>
    </submittedName>
</protein>
<keyword evidence="2" id="KW-1133">Transmembrane helix</keyword>
<dbReference type="OrthoDB" id="9787428at2"/>
<dbReference type="PANTHER" id="PTHR38588:SF1">
    <property type="entry name" value="BLL0334 PROTEIN"/>
    <property type="match status" value="1"/>
</dbReference>
<dbReference type="EMBL" id="VHSH01000012">
    <property type="protein sequence ID" value="TQV72515.1"/>
    <property type="molecule type" value="Genomic_DNA"/>
</dbReference>
<sequence>MDMTGEYRLNASREAVYDALNDPEILKQCIPGCEEIEKTSDTEMTAKVVAKVGPVKAKFNGAVTLSDLNRPESYSISGEGKGGAAGFAKGGAKVRLEEDGEGTLMHYEVHADIGGKLAQLGSRLIDGTAKKMAKDFFETFAGLVDGGKAETSEAVEAQEAAKPVAPAAPPTEEAAPATTSAAEEAASAPAAPPASPPEPEKSGGLSPMVWVVGVILLAAVAVLISLS</sequence>
<evidence type="ECO:0000256" key="1">
    <source>
        <dbReference type="SAM" id="MobiDB-lite"/>
    </source>
</evidence>